<protein>
    <submittedName>
        <fullName evidence="1">Uncharacterized protein</fullName>
    </submittedName>
</protein>
<sequence>MYVPLPSPAFTRTNARFIDGLPLAPDALCRAHVLPDAPHLLRPAHTAAPLRQPHRPACSHVLHAEPAQAPADGDANRRRPPAATAACVARLPCAAALIRRRRWRRRQLLPATPPAHLAAARALLHDTAAGRPLRGRVRGGGRACGRSGARVLRHAADVRLAAAAAAARARAVVARLFVGRRRRQARARGGGGSRWRGRGREEWLALGQRGRGLLYIFAPCVRRAQGSRRCLVLCRWRAILGRCISDHKDSVLLTLS</sequence>
<comment type="caution">
    <text evidence="1">The sequence shown here is derived from an EMBL/GenBank/DDBJ whole genome shotgun (WGS) entry which is preliminary data.</text>
</comment>
<evidence type="ECO:0000313" key="2">
    <source>
        <dbReference type="Proteomes" id="UP000814140"/>
    </source>
</evidence>
<gene>
    <name evidence="1" type="ORF">BV25DRAFT_1438722</name>
</gene>
<organism evidence="1 2">
    <name type="scientific">Artomyces pyxidatus</name>
    <dbReference type="NCBI Taxonomy" id="48021"/>
    <lineage>
        <taxon>Eukaryota</taxon>
        <taxon>Fungi</taxon>
        <taxon>Dikarya</taxon>
        <taxon>Basidiomycota</taxon>
        <taxon>Agaricomycotina</taxon>
        <taxon>Agaricomycetes</taxon>
        <taxon>Russulales</taxon>
        <taxon>Auriscalpiaceae</taxon>
        <taxon>Artomyces</taxon>
    </lineage>
</organism>
<dbReference type="Proteomes" id="UP000814140">
    <property type="component" value="Unassembled WGS sequence"/>
</dbReference>
<accession>A0ACB8SND5</accession>
<reference evidence="1" key="2">
    <citation type="journal article" date="2022" name="New Phytol.">
        <title>Evolutionary transition to the ectomycorrhizal habit in the genomes of a hyperdiverse lineage of mushroom-forming fungi.</title>
        <authorList>
            <person name="Looney B."/>
            <person name="Miyauchi S."/>
            <person name="Morin E."/>
            <person name="Drula E."/>
            <person name="Courty P.E."/>
            <person name="Kohler A."/>
            <person name="Kuo A."/>
            <person name="LaButti K."/>
            <person name="Pangilinan J."/>
            <person name="Lipzen A."/>
            <person name="Riley R."/>
            <person name="Andreopoulos W."/>
            <person name="He G."/>
            <person name="Johnson J."/>
            <person name="Nolan M."/>
            <person name="Tritt A."/>
            <person name="Barry K.W."/>
            <person name="Grigoriev I.V."/>
            <person name="Nagy L.G."/>
            <person name="Hibbett D."/>
            <person name="Henrissat B."/>
            <person name="Matheny P.B."/>
            <person name="Labbe J."/>
            <person name="Martin F.M."/>
        </authorList>
    </citation>
    <scope>NUCLEOTIDE SEQUENCE</scope>
    <source>
        <strain evidence="1">HHB10654</strain>
    </source>
</reference>
<evidence type="ECO:0000313" key="1">
    <source>
        <dbReference type="EMBL" id="KAI0057401.1"/>
    </source>
</evidence>
<proteinExistence type="predicted"/>
<keyword evidence="2" id="KW-1185">Reference proteome</keyword>
<dbReference type="EMBL" id="MU277248">
    <property type="protein sequence ID" value="KAI0057401.1"/>
    <property type="molecule type" value="Genomic_DNA"/>
</dbReference>
<name>A0ACB8SND5_9AGAM</name>
<reference evidence="1" key="1">
    <citation type="submission" date="2021-03" db="EMBL/GenBank/DDBJ databases">
        <authorList>
            <consortium name="DOE Joint Genome Institute"/>
            <person name="Ahrendt S."/>
            <person name="Looney B.P."/>
            <person name="Miyauchi S."/>
            <person name="Morin E."/>
            <person name="Drula E."/>
            <person name="Courty P.E."/>
            <person name="Chicoki N."/>
            <person name="Fauchery L."/>
            <person name="Kohler A."/>
            <person name="Kuo A."/>
            <person name="Labutti K."/>
            <person name="Pangilinan J."/>
            <person name="Lipzen A."/>
            <person name="Riley R."/>
            <person name="Andreopoulos W."/>
            <person name="He G."/>
            <person name="Johnson J."/>
            <person name="Barry K.W."/>
            <person name="Grigoriev I.V."/>
            <person name="Nagy L."/>
            <person name="Hibbett D."/>
            <person name="Henrissat B."/>
            <person name="Matheny P.B."/>
            <person name="Labbe J."/>
            <person name="Martin F."/>
        </authorList>
    </citation>
    <scope>NUCLEOTIDE SEQUENCE</scope>
    <source>
        <strain evidence="1">HHB10654</strain>
    </source>
</reference>